<dbReference type="Gene3D" id="3.70.10.10">
    <property type="match status" value="1"/>
</dbReference>
<evidence type="ECO:0000256" key="8">
    <source>
        <dbReference type="ARBA" id="ARBA00022932"/>
    </source>
</evidence>
<name>A0ABS0B0Q3_9BACT</name>
<accession>A0ABS0B0Q3</accession>
<evidence type="ECO:0000313" key="14">
    <source>
        <dbReference type="EMBL" id="MBF5059974.1"/>
    </source>
</evidence>
<organism evidence="14 15">
    <name type="scientific">Candidatus Neptunichlamydia vexilliferae</name>
    <dbReference type="NCBI Taxonomy" id="1651774"/>
    <lineage>
        <taxon>Bacteria</taxon>
        <taxon>Pseudomonadati</taxon>
        <taxon>Chlamydiota</taxon>
        <taxon>Chlamydiia</taxon>
        <taxon>Parachlamydiales</taxon>
        <taxon>Simkaniaceae</taxon>
        <taxon>Candidatus Neptunichlamydia</taxon>
    </lineage>
</organism>
<proteinExistence type="inferred from homology"/>
<comment type="subcellular location">
    <subcellularLocation>
        <location evidence="1 10">Cytoplasm</location>
    </subcellularLocation>
</comment>
<dbReference type="EMBL" id="JAAEJV010000057">
    <property type="protein sequence ID" value="MBF5059974.1"/>
    <property type="molecule type" value="Genomic_DNA"/>
</dbReference>
<keyword evidence="4 10" id="KW-0963">Cytoplasm</keyword>
<reference evidence="14 15" key="1">
    <citation type="submission" date="2020-01" db="EMBL/GenBank/DDBJ databases">
        <title>Draft genome sequence of Cand. Neptunochlamydia vexilliferae K9.</title>
        <authorList>
            <person name="Schulz F."/>
            <person name="Koestlbacher S."/>
            <person name="Wascher F."/>
            <person name="Pizzetti I."/>
            <person name="Horn M."/>
        </authorList>
    </citation>
    <scope>NUCLEOTIDE SEQUENCE [LARGE SCALE GENOMIC DNA]</scope>
    <source>
        <strain evidence="14 15">K9</strain>
    </source>
</reference>
<dbReference type="GO" id="GO:0003887">
    <property type="term" value="F:DNA-directed DNA polymerase activity"/>
    <property type="evidence" value="ECO:0007669"/>
    <property type="project" value="UniProtKB-EC"/>
</dbReference>
<evidence type="ECO:0000256" key="9">
    <source>
        <dbReference type="ARBA" id="ARBA00023125"/>
    </source>
</evidence>
<keyword evidence="9" id="KW-0238">DNA-binding</keyword>
<keyword evidence="15" id="KW-1185">Reference proteome</keyword>
<comment type="function">
    <text evidence="10">Confers DNA tethering and processivity to DNA polymerases and other proteins. Acts as a clamp, forming a ring around DNA (a reaction catalyzed by the clamp-loading complex) which diffuses in an ATP-independent manner freely and bidirectionally along dsDNA. Initially characterized for its ability to contact the catalytic subunit of DNA polymerase III (Pol III), a complex, multichain enzyme responsible for most of the replicative synthesis in bacteria; Pol III exhibits 3'-5' exonuclease proofreading activity. The beta chain is required for initiation of replication as well as for processivity of DNA replication.</text>
</comment>
<keyword evidence="6 10" id="KW-0548">Nucleotidyltransferase</keyword>
<dbReference type="InterPro" id="IPR022634">
    <property type="entry name" value="DNA_polIII_beta_N"/>
</dbReference>
<evidence type="ECO:0000259" key="13">
    <source>
        <dbReference type="Pfam" id="PF02768"/>
    </source>
</evidence>
<dbReference type="Pfam" id="PF00712">
    <property type="entry name" value="DNA_pol3_beta"/>
    <property type="match status" value="1"/>
</dbReference>
<dbReference type="PANTHER" id="PTHR30478">
    <property type="entry name" value="DNA POLYMERASE III SUBUNIT BETA"/>
    <property type="match status" value="1"/>
</dbReference>
<dbReference type="CDD" id="cd00140">
    <property type="entry name" value="beta_clamp"/>
    <property type="match status" value="1"/>
</dbReference>
<dbReference type="Gene3D" id="3.10.150.10">
    <property type="entry name" value="DNA Polymerase III, subunit A, domain 2"/>
    <property type="match status" value="1"/>
</dbReference>
<keyword evidence="8 10" id="KW-0239">DNA-directed DNA polymerase</keyword>
<evidence type="ECO:0000256" key="2">
    <source>
        <dbReference type="ARBA" id="ARBA00010752"/>
    </source>
</evidence>
<evidence type="ECO:0000313" key="15">
    <source>
        <dbReference type="Proteomes" id="UP001194714"/>
    </source>
</evidence>
<evidence type="ECO:0000256" key="7">
    <source>
        <dbReference type="ARBA" id="ARBA00022705"/>
    </source>
</evidence>
<keyword evidence="7 10" id="KW-0235">DNA replication</keyword>
<gene>
    <name evidence="14" type="ORF">NEPTK9_001498</name>
</gene>
<dbReference type="NCBIfam" id="TIGR00663">
    <property type="entry name" value="dnan"/>
    <property type="match status" value="1"/>
</dbReference>
<dbReference type="InterPro" id="IPR022635">
    <property type="entry name" value="DNA_polIII_beta_C"/>
</dbReference>
<dbReference type="Pfam" id="PF02768">
    <property type="entry name" value="DNA_pol3_beta_3"/>
    <property type="match status" value="1"/>
</dbReference>
<dbReference type="InterPro" id="IPR046938">
    <property type="entry name" value="DNA_clamp_sf"/>
</dbReference>
<evidence type="ECO:0000256" key="4">
    <source>
        <dbReference type="ARBA" id="ARBA00022490"/>
    </source>
</evidence>
<feature type="domain" description="DNA polymerase III beta sliding clamp central" evidence="12">
    <location>
        <begin position="130"/>
        <end position="242"/>
    </location>
</feature>
<comment type="caution">
    <text evidence="14">The sequence shown here is derived from an EMBL/GenBank/DDBJ whole genome shotgun (WGS) entry which is preliminary data.</text>
</comment>
<dbReference type="Pfam" id="PF02767">
    <property type="entry name" value="DNA_pol3_beta_2"/>
    <property type="match status" value="1"/>
</dbReference>
<evidence type="ECO:0000256" key="1">
    <source>
        <dbReference type="ARBA" id="ARBA00004496"/>
    </source>
</evidence>
<dbReference type="PANTHER" id="PTHR30478:SF0">
    <property type="entry name" value="BETA SLIDING CLAMP"/>
    <property type="match status" value="1"/>
</dbReference>
<dbReference type="RefSeq" id="WP_194848297.1">
    <property type="nucleotide sequence ID" value="NZ_JAAEJV010000057.1"/>
</dbReference>
<dbReference type="PIRSF" id="PIRSF000804">
    <property type="entry name" value="DNA_pol_III_b"/>
    <property type="match status" value="1"/>
</dbReference>
<sequence length="367" mass="39886">MKVTLSRLELVNAIGKIQSIVSSKPTIPILANILIEAHQETLTISATDLTVSMQVQMGATVEEEGGITLPARRFFQLVRELTTGEIVLHTNEEEIAFIEAGTSQFRLNGINQGEFPSLPNLAEAEKFSIGADELKGLLSKSVFAAAREDSRHVLNGVLMQIENGMATFIGTDGKRLAKVDSAVEISADHKGSYLIPLKAVEEIVKSVDTEKGVKVSLMADKIAVEHDATVLITKLLSGDFPDVERVIPAESAFTLTLHREELMALLKQVSLFTTDKSHSVQFTLSAGELTLTANSSEIGDGKVSMPVDYSGESFEIAFNPFFFHDILRHSKDETVTFGMTNPFSPGLITDSTTAQFVIMPMRLASTV</sequence>
<evidence type="ECO:0000256" key="6">
    <source>
        <dbReference type="ARBA" id="ARBA00022695"/>
    </source>
</evidence>
<evidence type="ECO:0000259" key="11">
    <source>
        <dbReference type="Pfam" id="PF00712"/>
    </source>
</evidence>
<dbReference type="SUPFAM" id="SSF55979">
    <property type="entry name" value="DNA clamp"/>
    <property type="match status" value="3"/>
</dbReference>
<evidence type="ECO:0000256" key="5">
    <source>
        <dbReference type="ARBA" id="ARBA00022679"/>
    </source>
</evidence>
<comment type="similarity">
    <text evidence="2 10">Belongs to the beta sliding clamp family.</text>
</comment>
<dbReference type="SMART" id="SM00480">
    <property type="entry name" value="POL3Bc"/>
    <property type="match status" value="1"/>
</dbReference>
<feature type="domain" description="DNA polymerase III beta sliding clamp C-terminal" evidence="13">
    <location>
        <begin position="245"/>
        <end position="362"/>
    </location>
</feature>
<evidence type="ECO:0000256" key="10">
    <source>
        <dbReference type="PIRNR" id="PIRNR000804"/>
    </source>
</evidence>
<protein>
    <recommendedName>
        <fullName evidence="3 10">Beta sliding clamp</fullName>
    </recommendedName>
</protein>
<dbReference type="InterPro" id="IPR022637">
    <property type="entry name" value="DNA_polIII_beta_cen"/>
</dbReference>
<feature type="domain" description="DNA polymerase III beta sliding clamp N-terminal" evidence="11">
    <location>
        <begin position="1"/>
        <end position="119"/>
    </location>
</feature>
<keyword evidence="5 10" id="KW-0808">Transferase</keyword>
<dbReference type="InterPro" id="IPR001001">
    <property type="entry name" value="DNA_polIII_beta"/>
</dbReference>
<comment type="subunit">
    <text evidence="10">Forms a ring-shaped head-to-tail homodimer around DNA.</text>
</comment>
<evidence type="ECO:0000259" key="12">
    <source>
        <dbReference type="Pfam" id="PF02767"/>
    </source>
</evidence>
<evidence type="ECO:0000256" key="3">
    <source>
        <dbReference type="ARBA" id="ARBA00021035"/>
    </source>
</evidence>
<dbReference type="Proteomes" id="UP001194714">
    <property type="component" value="Unassembled WGS sequence"/>
</dbReference>